<feature type="region of interest" description="Disordered" evidence="1">
    <location>
        <begin position="1789"/>
        <end position="1808"/>
    </location>
</feature>
<feature type="region of interest" description="Disordered" evidence="1">
    <location>
        <begin position="375"/>
        <end position="396"/>
    </location>
</feature>
<feature type="region of interest" description="Disordered" evidence="1">
    <location>
        <begin position="73"/>
        <end position="173"/>
    </location>
</feature>
<feature type="compositionally biased region" description="Basic and acidic residues" evidence="1">
    <location>
        <begin position="375"/>
        <end position="388"/>
    </location>
</feature>
<feature type="compositionally biased region" description="Low complexity" evidence="1">
    <location>
        <begin position="1038"/>
        <end position="1053"/>
    </location>
</feature>
<feature type="compositionally biased region" description="Polar residues" evidence="1">
    <location>
        <begin position="1546"/>
        <end position="1562"/>
    </location>
</feature>
<feature type="compositionally biased region" description="Polar residues" evidence="1">
    <location>
        <begin position="1076"/>
        <end position="1089"/>
    </location>
</feature>
<feature type="region of interest" description="Disordered" evidence="1">
    <location>
        <begin position="1360"/>
        <end position="1400"/>
    </location>
</feature>
<feature type="compositionally biased region" description="Polar residues" evidence="1">
    <location>
        <begin position="1301"/>
        <end position="1311"/>
    </location>
</feature>
<feature type="compositionally biased region" description="Acidic residues" evidence="1">
    <location>
        <begin position="259"/>
        <end position="271"/>
    </location>
</feature>
<dbReference type="Proteomes" id="UP001153365">
    <property type="component" value="Unassembled WGS sequence"/>
</dbReference>
<feature type="region of interest" description="Disordered" evidence="1">
    <location>
        <begin position="861"/>
        <end position="909"/>
    </location>
</feature>
<feature type="compositionally biased region" description="Polar residues" evidence="1">
    <location>
        <begin position="247"/>
        <end position="258"/>
    </location>
</feature>
<reference evidence="2" key="1">
    <citation type="submission" date="2022-06" db="EMBL/GenBank/DDBJ databases">
        <authorList>
            <consortium name="SYNGENTA / RWTH Aachen University"/>
        </authorList>
    </citation>
    <scope>NUCLEOTIDE SEQUENCE</scope>
</reference>
<feature type="compositionally biased region" description="Basic and acidic residues" evidence="1">
    <location>
        <begin position="1290"/>
        <end position="1300"/>
    </location>
</feature>
<evidence type="ECO:0000256" key="1">
    <source>
        <dbReference type="SAM" id="MobiDB-lite"/>
    </source>
</evidence>
<feature type="compositionally biased region" description="Low complexity" evidence="1">
    <location>
        <begin position="285"/>
        <end position="297"/>
    </location>
</feature>
<feature type="region of interest" description="Disordered" evidence="1">
    <location>
        <begin position="1038"/>
        <end position="1135"/>
    </location>
</feature>
<keyword evidence="3" id="KW-1185">Reference proteome</keyword>
<organism evidence="2 3">
    <name type="scientific">Phakopsora pachyrhizi</name>
    <name type="common">Asian soybean rust disease fungus</name>
    <dbReference type="NCBI Taxonomy" id="170000"/>
    <lineage>
        <taxon>Eukaryota</taxon>
        <taxon>Fungi</taxon>
        <taxon>Dikarya</taxon>
        <taxon>Basidiomycota</taxon>
        <taxon>Pucciniomycotina</taxon>
        <taxon>Pucciniomycetes</taxon>
        <taxon>Pucciniales</taxon>
        <taxon>Phakopsoraceae</taxon>
        <taxon>Phakopsora</taxon>
    </lineage>
</organism>
<name>A0AAV0BIZ5_PHAPC</name>
<evidence type="ECO:0000313" key="3">
    <source>
        <dbReference type="Proteomes" id="UP001153365"/>
    </source>
</evidence>
<feature type="region of interest" description="Disordered" evidence="1">
    <location>
        <begin position="689"/>
        <end position="708"/>
    </location>
</feature>
<dbReference type="EMBL" id="CALTRL010005845">
    <property type="protein sequence ID" value="CAH7687254.1"/>
    <property type="molecule type" value="Genomic_DNA"/>
</dbReference>
<feature type="compositionally biased region" description="Polar residues" evidence="1">
    <location>
        <begin position="900"/>
        <end position="909"/>
    </location>
</feature>
<sequence>MVNYSHQKNRLSHPISGPSLIPQQVLSSASRIPRSRKPIIDPYKAFSAEDLDGFVGSITSKIRSALLAEPVEDRLGDEPRPRDSFLKGLDDDDDDDVFGGKRTGTDNDRLNNRSNSDYQSNRNIQKRLIHTSTRPKIDEDEGNDQLEVDEEDEGEEGERESQIPNHDSRTEDQGIATGLNHLSTSNRMINHSLLNKPDVSPAPPVYEVDSSISDESDVEDDDDDDESDTDEQGPQIMGGESDDEIDSNSILGGQVSDNDVSEVETQQEVEELDNHNQKYKSFTRSSQSDSDICLSSSGVHTPSENSDYLEQTNEVNVISDCSDLDSHSGTCSDEATALKNPKSPPSTIATDKNIFVLKDSSGQLNLTEMRPEVIDLHQPRELGTKNKDSSSSTDRPLQVDQLSYEFFSSSQERTLTKTGSFTANGTMIFRPPSETFDDAIDLDGQEDMDIDADQNTNCTHLEKILKTFENVEAPDSGPSIINAKRSPISHQRHQIYQKLEDVEMMNLLNSELVEDDSFKAEQSLVTASLDHMNPALCVPEIDPALNPVDFTMLSEKDEVEVDDNNDLFEGDKDLHLHRMGEENAHLRDGSQVSEIVHSPVLDSESSEGPLTALSKSASDKINKFIRKVEECSQELVDSDHRINVWSAAEEQNQQPVKKVDNFTLLSKETALNTDSFETEKTRTLLCSKDEKPTTSDLEHNKWGNIPDHEIMPPVEEETFMKAVEFTLPSKKTDLTARFTSSRGSAPVTDPFIAESLDSNLGCNFKDPCLIVKFNLPKKSEEISKIVGFDDTVTECDGESVMHTPGSLEQNPEVVQLDQENNAEVFTSSDIKMERLKKNSDDMDSGKEFDHHCIEGKNSTEAEQVLEEPSSGLNKRQHPEGSTSDSKETGEKSSRQRENGSRNANGLSITLRTVASTTAPQASNEEDSIFKQFLKEDVIDDEGPDVTLKQTSFLNEGAPAPAVTFASSPPTEFQNPTSEGDYNLSREEEADSAQRNRLIPLTIEPQTPMASTTQGQRTPSEFSERFMSRGPASFVTWSAPSSVVSSGTSSSPASVAPPPPLPSASMGAPTEAVGLANQMSRRSSVDSSTHAEPPSPSTSTRQRSAPITQEQVNTPGLPHIEETLEAGNSPTSDLPNPLEPPPLMHHLTIPKCPHSNSPQTSQASSIVAQPPSPSFTIRVSDTGSLDRAHRQQLTTDYTAIQAQAASVFDVSQSTSANRPTSNLPNPENTEKNYEFLVEESSVNDHNSVNSSTIEQNCLSPDVAKPTSRSDGEVSSEVDRSNRVVGITTRSKPRDSHSERSFPKNSPCNSPKGRSQDAGGRILGSLSTPSRSRSGVDLRGSSLIKTATESLSEKCQMLLTDDDGDQTFEGAKRSADLDSESNPPSNPTSPSVASVVKQEDSQFEQPEILDAIKEFLDKEPTATRRKSLRNRRANYDGNYTPRIEESMATYQEELDHEASLKMALHNRKALKKNKCKESAPLKSPNTTSEPMLTSVKNKGRKKSAPLDAQKGLASDAEREPNLASDATEVESVGSGMTRHSRVSKRDQPSTPRTPIAQDSSCSQRNEVRSSLTSSRKSSRLKPALDDMDSEDPPSRRLSFSVVIPSSKVSNTRPRGTNPQESSHMDSPFKGVKCLNEIEKDKIDDSSAVVERSEQGSNSEQNVAPRKRLHQHTSKGSLLPFLESPGAEKKVLESEDNNNQGSYQEVSPLPRTPKRKPVAEVESRIATAAVQVPQSNPPVTRSHCHFVRLTFDRVEEQQQDRTGNEIDTFLVPQCAIGDLGVKVKMKEMGVREESDVSAEEQGRSIKIGQDGRRHLDEKRLEGNEEGEDDILVNEDLMRLLVKLIGPSLIQEGNVEVLPTTRKSSTVKDDNNAHRKNDDGSDVVEMGKDTSDVSQENVKKRKFEETDEEGGKADEDDYDEGRSFHLGNLTKEDSRKVRKRRLTGEHNKKD</sequence>
<accession>A0AAV0BIZ5</accession>
<feature type="compositionally biased region" description="Polar residues" evidence="1">
    <location>
        <begin position="1100"/>
        <end position="1113"/>
    </location>
</feature>
<gene>
    <name evidence="2" type="ORF">PPACK8108_LOCUS22009</name>
</gene>
<feature type="compositionally biased region" description="Basic and acidic residues" evidence="1">
    <location>
        <begin position="884"/>
        <end position="899"/>
    </location>
</feature>
<feature type="compositionally biased region" description="Basic and acidic residues" evidence="1">
    <location>
        <begin position="1862"/>
        <end position="1887"/>
    </location>
</feature>
<comment type="caution">
    <text evidence="2">The sequence shown here is derived from an EMBL/GenBank/DDBJ whole genome shotgun (WGS) entry which is preliminary data.</text>
</comment>
<feature type="region of interest" description="Disordered" evidence="1">
    <location>
        <begin position="1857"/>
        <end position="1946"/>
    </location>
</feature>
<feature type="compositionally biased region" description="Polar residues" evidence="1">
    <location>
        <begin position="1481"/>
        <end position="1494"/>
    </location>
</feature>
<feature type="compositionally biased region" description="Basic and acidic residues" evidence="1">
    <location>
        <begin position="1266"/>
        <end position="1280"/>
    </location>
</feature>
<feature type="compositionally biased region" description="Acidic residues" evidence="1">
    <location>
        <begin position="138"/>
        <end position="158"/>
    </location>
</feature>
<feature type="region of interest" description="Disordered" evidence="1">
    <location>
        <begin position="1640"/>
        <end position="1717"/>
    </location>
</feature>
<evidence type="ECO:0000313" key="2">
    <source>
        <dbReference type="EMBL" id="CAH7687254.1"/>
    </source>
</evidence>
<protein>
    <submittedName>
        <fullName evidence="2">Expressed protein</fullName>
    </submittedName>
</protein>
<feature type="compositionally biased region" description="Low complexity" evidence="1">
    <location>
        <begin position="1378"/>
        <end position="1394"/>
    </location>
</feature>
<feature type="compositionally biased region" description="Polar residues" evidence="1">
    <location>
        <begin position="1207"/>
        <end position="1226"/>
    </location>
</feature>
<feature type="region of interest" description="Disordered" evidence="1">
    <location>
        <begin position="1207"/>
        <end position="1337"/>
    </location>
</feature>
<feature type="region of interest" description="Disordered" evidence="1">
    <location>
        <begin position="1469"/>
        <end position="1627"/>
    </location>
</feature>
<proteinExistence type="predicted"/>
<feature type="region of interest" description="Disordered" evidence="1">
    <location>
        <begin position="193"/>
        <end position="306"/>
    </location>
</feature>
<feature type="compositionally biased region" description="Basic and acidic residues" evidence="1">
    <location>
        <begin position="73"/>
        <end position="89"/>
    </location>
</feature>
<feature type="compositionally biased region" description="Polar residues" evidence="1">
    <location>
        <begin position="1604"/>
        <end position="1619"/>
    </location>
</feature>
<feature type="compositionally biased region" description="Acidic residues" evidence="1">
    <location>
        <begin position="212"/>
        <end position="231"/>
    </location>
</feature>
<feature type="compositionally biased region" description="Low complexity" evidence="1">
    <location>
        <begin position="1237"/>
        <end position="1250"/>
    </location>
</feature>